<evidence type="ECO:0000313" key="7">
    <source>
        <dbReference type="Proteomes" id="UP000198638"/>
    </source>
</evidence>
<dbReference type="PANTHER" id="PTHR23300">
    <property type="entry name" value="METHANETHIOL OXIDASE"/>
    <property type="match status" value="1"/>
</dbReference>
<evidence type="ECO:0000313" key="6">
    <source>
        <dbReference type="EMBL" id="SEB23906.1"/>
    </source>
</evidence>
<evidence type="ECO:0000256" key="1">
    <source>
        <dbReference type="ARBA" id="ARBA00005177"/>
    </source>
</evidence>
<dbReference type="InterPro" id="IPR008826">
    <property type="entry name" value="Se-bd"/>
</dbReference>
<dbReference type="PANTHER" id="PTHR23300:SF0">
    <property type="entry name" value="METHANETHIOL OXIDASE"/>
    <property type="match status" value="1"/>
</dbReference>
<keyword evidence="7" id="KW-1185">Reference proteome</keyword>
<evidence type="ECO:0000256" key="3">
    <source>
        <dbReference type="ARBA" id="ARBA00012510"/>
    </source>
</evidence>
<dbReference type="RefSeq" id="WP_090537854.1">
    <property type="nucleotide sequence ID" value="NZ_FNRQ01000012.1"/>
</dbReference>
<comment type="similarity">
    <text evidence="2">Belongs to the selenium-binding protein family.</text>
</comment>
<evidence type="ECO:0000256" key="4">
    <source>
        <dbReference type="ARBA" id="ARBA00015601"/>
    </source>
</evidence>
<accession>A0A1H4HQN1</accession>
<gene>
    <name evidence="6" type="ORF">SAMN05192564_11298</name>
</gene>
<evidence type="ECO:0000256" key="2">
    <source>
        <dbReference type="ARBA" id="ARBA00005606"/>
    </source>
</evidence>
<dbReference type="EMBL" id="FNRQ01000012">
    <property type="protein sequence ID" value="SEB23906.1"/>
    <property type="molecule type" value="Genomic_DNA"/>
</dbReference>
<sequence length="464" mass="51217">MSIWKPDPSFYPSPRLAAQAPPEKLAYVAAFDPDRNLPDAIEIVDVDPGSPDYASIVGTLPMPNTGDELHHFGWNACSSCLCPNAPHPHTERRYLVVPGLRSSRIYIIDTKADPLKPGIVKIIEPEAIANRTGYSRPHTVHCGPGGIYVTALGSADGGAPGGIFLLDPQSFEPLGRWEVDRGPQQLAYDGWWHLGYDTLVTSEWGTPDTFENGLIPEVLLGGRYGRKLHFWDLTRRKHLQEIDFGPEYQLVFELRPAHDPTKTYGFVNCVISLKDLSSSIWVWYRDGNAWAVRKIIDIPAEPASADVLPPVLQSFGAVPPLVTDIDLSMDDRFLYVSCWGTGDLLQYDVSDPFAPKLTGKVRIGGIVSRASHPTAPDNALNGGPQMVEISRDGKRVYFTNSLYGAVDPQFYPEGIDGWMVKLDADADGGLAFDPKFFLEWPAGHRPHQIRLQGGDCSSDSYCYP</sequence>
<dbReference type="SUPFAM" id="SSF75011">
    <property type="entry name" value="3-carboxy-cis,cis-mucoante lactonizing enzyme"/>
    <property type="match status" value="1"/>
</dbReference>
<dbReference type="Gene3D" id="2.130.10.10">
    <property type="entry name" value="YVTN repeat-like/Quinoprotein amine dehydrogenase"/>
    <property type="match status" value="1"/>
</dbReference>
<dbReference type="OrthoDB" id="9768634at2"/>
<dbReference type="GO" id="GO:0018549">
    <property type="term" value="F:methanethiol oxidase activity"/>
    <property type="evidence" value="ECO:0007669"/>
    <property type="project" value="UniProtKB-EC"/>
</dbReference>
<dbReference type="EC" id="1.8.3.4" evidence="3"/>
<organism evidence="6 7">
    <name type="scientific">Paraburkholderia sartisoli</name>
    <dbReference type="NCBI Taxonomy" id="83784"/>
    <lineage>
        <taxon>Bacteria</taxon>
        <taxon>Pseudomonadati</taxon>
        <taxon>Pseudomonadota</taxon>
        <taxon>Betaproteobacteria</taxon>
        <taxon>Burkholderiales</taxon>
        <taxon>Burkholderiaceae</taxon>
        <taxon>Paraburkholderia</taxon>
    </lineage>
</organism>
<dbReference type="AlphaFoldDB" id="A0A1H4HQN1"/>
<protein>
    <recommendedName>
        <fullName evidence="4">Methanethiol oxidase</fullName>
        <ecNumber evidence="3">1.8.3.4</ecNumber>
    </recommendedName>
</protein>
<comment type="catalytic activity">
    <reaction evidence="5">
        <text>methanethiol + O2 + H2O = hydrogen sulfide + formaldehyde + H2O2 + H(+)</text>
        <dbReference type="Rhea" id="RHEA:11812"/>
        <dbReference type="ChEBI" id="CHEBI:15377"/>
        <dbReference type="ChEBI" id="CHEBI:15378"/>
        <dbReference type="ChEBI" id="CHEBI:15379"/>
        <dbReference type="ChEBI" id="CHEBI:16007"/>
        <dbReference type="ChEBI" id="CHEBI:16240"/>
        <dbReference type="ChEBI" id="CHEBI:16842"/>
        <dbReference type="ChEBI" id="CHEBI:29919"/>
        <dbReference type="EC" id="1.8.3.4"/>
    </reaction>
</comment>
<proteinExistence type="inferred from homology"/>
<dbReference type="Proteomes" id="UP000198638">
    <property type="component" value="Unassembled WGS sequence"/>
</dbReference>
<dbReference type="InterPro" id="IPR015943">
    <property type="entry name" value="WD40/YVTN_repeat-like_dom_sf"/>
</dbReference>
<reference evidence="7" key="1">
    <citation type="submission" date="2016-10" db="EMBL/GenBank/DDBJ databases">
        <authorList>
            <person name="Varghese N."/>
            <person name="Submissions S."/>
        </authorList>
    </citation>
    <scope>NUCLEOTIDE SEQUENCE [LARGE SCALE GENOMIC DNA]</scope>
    <source>
        <strain evidence="7">LMG 24000</strain>
    </source>
</reference>
<dbReference type="GO" id="GO:0008430">
    <property type="term" value="F:selenium binding"/>
    <property type="evidence" value="ECO:0007669"/>
    <property type="project" value="InterPro"/>
</dbReference>
<name>A0A1H4HQN1_9BURK</name>
<comment type="pathway">
    <text evidence="1">Organosulfur degradation.</text>
</comment>
<evidence type="ECO:0000256" key="5">
    <source>
        <dbReference type="ARBA" id="ARBA00047539"/>
    </source>
</evidence>
<dbReference type="STRING" id="83784.SAMN05192564_11298"/>
<dbReference type="Pfam" id="PF05694">
    <property type="entry name" value="SBP56"/>
    <property type="match status" value="1"/>
</dbReference>